<evidence type="ECO:0000256" key="1">
    <source>
        <dbReference type="PROSITE-ProRule" id="PRU00042"/>
    </source>
</evidence>
<reference evidence="4" key="1">
    <citation type="submission" date="2014-03" db="EMBL/GenBank/DDBJ databases">
        <authorList>
            <person name="Casaregola S."/>
        </authorList>
    </citation>
    <scope>NUCLEOTIDE SEQUENCE [LARGE SCALE GENOMIC DNA]</scope>
    <source>
        <strain evidence="4">CLIB 918</strain>
    </source>
</reference>
<dbReference type="EMBL" id="CCBN010000009">
    <property type="protein sequence ID" value="CDO55018.1"/>
    <property type="molecule type" value="Genomic_DNA"/>
</dbReference>
<keyword evidence="1" id="KW-0862">Zinc</keyword>
<sequence length="385" mass="43224">MSDSNNNNNNNTNNNPLPSTPSSSSSSNKLSLFDSTSFANSSHAFDDSYELFDDNQPIWSDHMDQYVPQQSQFQSQSQPQSQTSFDWASVTSPNFLYEDSLSPTEKLKALAFKKPGSFSSDLHTIQPKDIILKDHPMHDCYPYMESYECPPPHHPCVIDSRSKVELYRQEELDSDDDEEDDEALFEEPYHNYCEDAVMDTDDDEISAVTTKSNNNNNSNINSMSPVFSPSIPTPQHQHPPALSSSSSLFFSPSFASSSSPSPAPVNVVSPSPPATTNNFNEQLEHSPPAHQHSLIIQPPANSSPFKHAKKRSISQSTTHRCEHVNPVTGKPCNKVFSRPYDLIRHQDTIHARVRKTFKCQMCGDNSKTFSRMDALSRHIRVKHSK</sequence>
<evidence type="ECO:0000313" key="4">
    <source>
        <dbReference type="EMBL" id="CDO55018.1"/>
    </source>
</evidence>
<feature type="region of interest" description="Disordered" evidence="2">
    <location>
        <begin position="207"/>
        <end position="317"/>
    </location>
</feature>
<dbReference type="GO" id="GO:0000502">
    <property type="term" value="C:proteasome complex"/>
    <property type="evidence" value="ECO:0007669"/>
    <property type="project" value="UniProtKB-KW"/>
</dbReference>
<gene>
    <name evidence="4" type="ORF">BN980_GECA09s02903g</name>
</gene>
<dbReference type="Gene3D" id="3.30.160.60">
    <property type="entry name" value="Classic Zinc Finger"/>
    <property type="match status" value="1"/>
</dbReference>
<comment type="caution">
    <text evidence="4">The sequence shown here is derived from an EMBL/GenBank/DDBJ whole genome shotgun (WGS) entry which is preliminary data.</text>
</comment>
<accession>A0A0J9XCP4</accession>
<dbReference type="InterPro" id="IPR036236">
    <property type="entry name" value="Znf_C2H2_sf"/>
</dbReference>
<dbReference type="Pfam" id="PF00096">
    <property type="entry name" value="zf-C2H2"/>
    <property type="match status" value="2"/>
</dbReference>
<dbReference type="STRING" id="1173061.A0A0J9XCP4"/>
<proteinExistence type="predicted"/>
<dbReference type="GO" id="GO:0008270">
    <property type="term" value="F:zinc ion binding"/>
    <property type="evidence" value="ECO:0007669"/>
    <property type="project" value="UniProtKB-KW"/>
</dbReference>
<dbReference type="Proteomes" id="UP000242525">
    <property type="component" value="Unassembled WGS sequence"/>
</dbReference>
<keyword evidence="1" id="KW-0863">Zinc-finger</keyword>
<keyword evidence="5" id="KW-1185">Reference proteome</keyword>
<feature type="compositionally biased region" description="Low complexity" evidence="2">
    <location>
        <begin position="239"/>
        <end position="269"/>
    </location>
</feature>
<feature type="compositionally biased region" description="Low complexity" evidence="2">
    <location>
        <begin position="212"/>
        <end position="224"/>
    </location>
</feature>
<keyword evidence="1" id="KW-0479">Metal-binding</keyword>
<dbReference type="OrthoDB" id="7295497at2759"/>
<feature type="region of interest" description="Disordered" evidence="2">
    <location>
        <begin position="1"/>
        <end position="30"/>
    </location>
</feature>
<feature type="domain" description="C2H2-type" evidence="3">
    <location>
        <begin position="319"/>
        <end position="355"/>
    </location>
</feature>
<feature type="domain" description="C2H2-type" evidence="3">
    <location>
        <begin position="357"/>
        <end position="385"/>
    </location>
</feature>
<evidence type="ECO:0000259" key="3">
    <source>
        <dbReference type="PROSITE" id="PS50157"/>
    </source>
</evidence>
<evidence type="ECO:0000313" key="5">
    <source>
        <dbReference type="Proteomes" id="UP000242525"/>
    </source>
</evidence>
<name>A0A0J9XCP4_GEOCN</name>
<dbReference type="InterPro" id="IPR013087">
    <property type="entry name" value="Znf_C2H2_type"/>
</dbReference>
<dbReference type="SUPFAM" id="SSF57667">
    <property type="entry name" value="beta-beta-alpha zinc fingers"/>
    <property type="match status" value="1"/>
</dbReference>
<keyword evidence="4" id="KW-0647">Proteasome</keyword>
<dbReference type="AlphaFoldDB" id="A0A0J9XCP4"/>
<dbReference type="PROSITE" id="PS50157">
    <property type="entry name" value="ZINC_FINGER_C2H2_2"/>
    <property type="match status" value="2"/>
</dbReference>
<protein>
    <submittedName>
        <fullName evidence="4">Similar to Saccharomyces cerevisiae YDL020C RPN4 Transcription factor that stimulates expression of proteasome genes</fullName>
    </submittedName>
</protein>
<dbReference type="SMART" id="SM00355">
    <property type="entry name" value="ZnF_C2H2"/>
    <property type="match status" value="2"/>
</dbReference>
<evidence type="ECO:0000256" key="2">
    <source>
        <dbReference type="SAM" id="MobiDB-lite"/>
    </source>
</evidence>
<organism evidence="4 5">
    <name type="scientific">Geotrichum candidum</name>
    <name type="common">Oospora lactis</name>
    <name type="synonym">Dipodascus geotrichum</name>
    <dbReference type="NCBI Taxonomy" id="1173061"/>
    <lineage>
        <taxon>Eukaryota</taxon>
        <taxon>Fungi</taxon>
        <taxon>Dikarya</taxon>
        <taxon>Ascomycota</taxon>
        <taxon>Saccharomycotina</taxon>
        <taxon>Dipodascomycetes</taxon>
        <taxon>Dipodascales</taxon>
        <taxon>Dipodascaceae</taxon>
        <taxon>Geotrichum</taxon>
    </lineage>
</organism>